<evidence type="ECO:0000256" key="8">
    <source>
        <dbReference type="ARBA" id="ARBA00023065"/>
    </source>
</evidence>
<accession>A0A8R1UDE5</accession>
<dbReference type="Gene3D" id="1.10.287.770">
    <property type="entry name" value="YojJ-like"/>
    <property type="match status" value="1"/>
</dbReference>
<evidence type="ECO:0000256" key="6">
    <source>
        <dbReference type="ARBA" id="ARBA00022989"/>
    </source>
</evidence>
<keyword evidence="6" id="KW-1133">Transmembrane helix</keyword>
<dbReference type="AlphaFoldDB" id="A0A2A6C2Y4"/>
<evidence type="ECO:0000256" key="2">
    <source>
        <dbReference type="ARBA" id="ARBA00007193"/>
    </source>
</evidence>
<dbReference type="Proteomes" id="UP000005239">
    <property type="component" value="Unassembled WGS sequence"/>
</dbReference>
<name>A0A2A6C2Y4_PRIPA</name>
<sequence length="123" mass="13562">MIEWYTQAHPFLPSLGFYEKENGFTVARDFNLISPLSSAVVSTLTRVSNGGQACIEWTLEVKSYTQGATYTLVALISNISGHAGLWLGMSVVSVVELIGLIFMCFNALFCGRKFNLADEDEIK</sequence>
<keyword evidence="9" id="KW-0472">Membrane</keyword>
<dbReference type="OrthoDB" id="6021021at2759"/>
<keyword evidence="3 13" id="KW-0813">Transport</keyword>
<keyword evidence="15" id="KW-1185">Reference proteome</keyword>
<evidence type="ECO:0000256" key="1">
    <source>
        <dbReference type="ARBA" id="ARBA00004141"/>
    </source>
</evidence>
<keyword evidence="12 13" id="KW-0407">Ion channel</keyword>
<protein>
    <submittedName>
        <fullName evidence="14">Ion channel</fullName>
    </submittedName>
</protein>
<evidence type="ECO:0000256" key="7">
    <source>
        <dbReference type="ARBA" id="ARBA00023053"/>
    </source>
</evidence>
<accession>A0A2A6C2Y4</accession>
<evidence type="ECO:0000256" key="5">
    <source>
        <dbReference type="ARBA" id="ARBA00022692"/>
    </source>
</evidence>
<organism evidence="14 15">
    <name type="scientific">Pristionchus pacificus</name>
    <name type="common">Parasitic nematode worm</name>
    <dbReference type="NCBI Taxonomy" id="54126"/>
    <lineage>
        <taxon>Eukaryota</taxon>
        <taxon>Metazoa</taxon>
        <taxon>Ecdysozoa</taxon>
        <taxon>Nematoda</taxon>
        <taxon>Chromadorea</taxon>
        <taxon>Rhabditida</taxon>
        <taxon>Rhabditina</taxon>
        <taxon>Diplogasteromorpha</taxon>
        <taxon>Diplogasteroidea</taxon>
        <taxon>Neodiplogasteridae</taxon>
        <taxon>Pristionchus</taxon>
    </lineage>
</organism>
<dbReference type="EnsemblMetazoa" id="PPA18628.1">
    <property type="protein sequence ID" value="PPA18628.1"/>
    <property type="gene ID" value="WBGene00108182"/>
</dbReference>
<keyword evidence="4 13" id="KW-0894">Sodium channel</keyword>
<evidence type="ECO:0000256" key="4">
    <source>
        <dbReference type="ARBA" id="ARBA00022461"/>
    </source>
</evidence>
<dbReference type="PANTHER" id="PTHR11690">
    <property type="entry name" value="AMILORIDE-SENSITIVE SODIUM CHANNEL-RELATED"/>
    <property type="match status" value="1"/>
</dbReference>
<evidence type="ECO:0000256" key="10">
    <source>
        <dbReference type="ARBA" id="ARBA00023180"/>
    </source>
</evidence>
<reference evidence="14" key="2">
    <citation type="submission" date="2022-06" db="UniProtKB">
        <authorList>
            <consortium name="EnsemblMetazoa"/>
        </authorList>
    </citation>
    <scope>IDENTIFICATION</scope>
    <source>
        <strain evidence="14">PS312</strain>
    </source>
</reference>
<dbReference type="GO" id="GO:0005272">
    <property type="term" value="F:sodium channel activity"/>
    <property type="evidence" value="ECO:0007669"/>
    <property type="project" value="UniProtKB-KW"/>
</dbReference>
<evidence type="ECO:0000256" key="3">
    <source>
        <dbReference type="ARBA" id="ARBA00022448"/>
    </source>
</evidence>
<gene>
    <name evidence="14" type="primary">WBGene00108182</name>
</gene>
<evidence type="ECO:0000313" key="15">
    <source>
        <dbReference type="Proteomes" id="UP000005239"/>
    </source>
</evidence>
<keyword evidence="11 13" id="KW-0739">Sodium transport</keyword>
<evidence type="ECO:0000256" key="12">
    <source>
        <dbReference type="ARBA" id="ARBA00023303"/>
    </source>
</evidence>
<evidence type="ECO:0000256" key="9">
    <source>
        <dbReference type="ARBA" id="ARBA00023136"/>
    </source>
</evidence>
<evidence type="ECO:0000256" key="13">
    <source>
        <dbReference type="RuleBase" id="RU000679"/>
    </source>
</evidence>
<dbReference type="PRINTS" id="PR01078">
    <property type="entry name" value="AMINACHANNEL"/>
</dbReference>
<dbReference type="Pfam" id="PF00858">
    <property type="entry name" value="ASC"/>
    <property type="match status" value="1"/>
</dbReference>
<evidence type="ECO:0000256" key="11">
    <source>
        <dbReference type="ARBA" id="ARBA00023201"/>
    </source>
</evidence>
<reference evidence="15" key="1">
    <citation type="journal article" date="2008" name="Nat. Genet.">
        <title>The Pristionchus pacificus genome provides a unique perspective on nematode lifestyle and parasitism.</title>
        <authorList>
            <person name="Dieterich C."/>
            <person name="Clifton S.W."/>
            <person name="Schuster L.N."/>
            <person name="Chinwalla A."/>
            <person name="Delehaunty K."/>
            <person name="Dinkelacker I."/>
            <person name="Fulton L."/>
            <person name="Fulton R."/>
            <person name="Godfrey J."/>
            <person name="Minx P."/>
            <person name="Mitreva M."/>
            <person name="Roeseler W."/>
            <person name="Tian H."/>
            <person name="Witte H."/>
            <person name="Yang S.P."/>
            <person name="Wilson R.K."/>
            <person name="Sommer R.J."/>
        </authorList>
    </citation>
    <scope>NUCLEOTIDE SEQUENCE [LARGE SCALE GENOMIC DNA]</scope>
    <source>
        <strain evidence="15">PS312</strain>
    </source>
</reference>
<dbReference type="PANTHER" id="PTHR11690:SF269">
    <property type="entry name" value="DEGENERIN-LIKE PROTEIN ASIC-2"/>
    <property type="match status" value="1"/>
</dbReference>
<comment type="similarity">
    <text evidence="2 13">Belongs to the amiloride-sensitive sodium channel (TC 1.A.6) family.</text>
</comment>
<proteinExistence type="inferred from homology"/>
<comment type="subcellular location">
    <subcellularLocation>
        <location evidence="1">Membrane</location>
        <topology evidence="1">Multi-pass membrane protein</topology>
    </subcellularLocation>
</comment>
<keyword evidence="7" id="KW-0915">Sodium</keyword>
<dbReference type="GO" id="GO:0016020">
    <property type="term" value="C:membrane"/>
    <property type="evidence" value="ECO:0007669"/>
    <property type="project" value="UniProtKB-SubCell"/>
</dbReference>
<keyword evidence="8 13" id="KW-0406">Ion transport</keyword>
<keyword evidence="5 13" id="KW-0812">Transmembrane</keyword>
<evidence type="ECO:0000313" key="14">
    <source>
        <dbReference type="EnsemblMetazoa" id="PPA18628.1"/>
    </source>
</evidence>
<keyword evidence="10" id="KW-0325">Glycoprotein</keyword>
<dbReference type="InterPro" id="IPR001873">
    <property type="entry name" value="ENaC"/>
</dbReference>